<dbReference type="Gene3D" id="3.40.50.720">
    <property type="entry name" value="NAD(P)-binding Rossmann-like Domain"/>
    <property type="match status" value="1"/>
</dbReference>
<dbReference type="AlphaFoldDB" id="A0A382YW80"/>
<protein>
    <recommendedName>
        <fullName evidence="2">NAD-dependent epimerase/dehydratase domain-containing protein</fullName>
    </recommendedName>
</protein>
<evidence type="ECO:0000259" key="2">
    <source>
        <dbReference type="Pfam" id="PF01370"/>
    </source>
</evidence>
<gene>
    <name evidence="3" type="ORF">METZ01_LOCUS440391</name>
</gene>
<reference evidence="3" key="1">
    <citation type="submission" date="2018-05" db="EMBL/GenBank/DDBJ databases">
        <authorList>
            <person name="Lanie J.A."/>
            <person name="Ng W.-L."/>
            <person name="Kazmierczak K.M."/>
            <person name="Andrzejewski T.M."/>
            <person name="Davidsen T.M."/>
            <person name="Wayne K.J."/>
            <person name="Tettelin H."/>
            <person name="Glass J.I."/>
            <person name="Rusch D."/>
            <person name="Podicherti R."/>
            <person name="Tsui H.-C.T."/>
            <person name="Winkler M.E."/>
        </authorList>
    </citation>
    <scope>NUCLEOTIDE SEQUENCE</scope>
</reference>
<proteinExistence type="inferred from homology"/>
<dbReference type="PANTHER" id="PTHR42687:SF1">
    <property type="entry name" value="L-THREONINE 3-DEHYDROGENASE, MITOCHONDRIAL"/>
    <property type="match status" value="1"/>
</dbReference>
<dbReference type="PANTHER" id="PTHR42687">
    <property type="entry name" value="L-THREONINE 3-DEHYDROGENASE"/>
    <property type="match status" value="1"/>
</dbReference>
<evidence type="ECO:0000313" key="3">
    <source>
        <dbReference type="EMBL" id="SVD87537.1"/>
    </source>
</evidence>
<feature type="non-terminal residue" evidence="3">
    <location>
        <position position="135"/>
    </location>
</feature>
<organism evidence="3">
    <name type="scientific">marine metagenome</name>
    <dbReference type="NCBI Taxonomy" id="408172"/>
    <lineage>
        <taxon>unclassified sequences</taxon>
        <taxon>metagenomes</taxon>
        <taxon>ecological metagenomes</taxon>
    </lineage>
</organism>
<dbReference type="InterPro" id="IPR001509">
    <property type="entry name" value="Epimerase_deHydtase"/>
</dbReference>
<name>A0A382YW80_9ZZZZ</name>
<evidence type="ECO:0000256" key="1">
    <source>
        <dbReference type="ARBA" id="ARBA00007637"/>
    </source>
</evidence>
<feature type="domain" description="NAD-dependent epimerase/dehydratase" evidence="2">
    <location>
        <begin position="4"/>
        <end position="128"/>
    </location>
</feature>
<dbReference type="InterPro" id="IPR051225">
    <property type="entry name" value="NAD(P)_epim/dehydratase"/>
</dbReference>
<comment type="similarity">
    <text evidence="1">Belongs to the NAD(P)-dependent epimerase/dehydratase family.</text>
</comment>
<dbReference type="EMBL" id="UINC01179049">
    <property type="protein sequence ID" value="SVD87537.1"/>
    <property type="molecule type" value="Genomic_DNA"/>
</dbReference>
<sequence length="135" mass="14752">MNRILVTGACGQIGSELVPALRRRYGSDNVIASGHVTPASEEMKNSGPYLEVDVTDFDQLNSAIRKFKIDTVYHLASILSARAESKRHIAYEVNFTGLNNVLESGLENKLERVMVVSSIGAFGPETPRSNTPNET</sequence>
<dbReference type="Pfam" id="PF01370">
    <property type="entry name" value="Epimerase"/>
    <property type="match status" value="1"/>
</dbReference>
<dbReference type="GO" id="GO:0008743">
    <property type="term" value="F:L-threonine 3-dehydrogenase activity"/>
    <property type="evidence" value="ECO:0007669"/>
    <property type="project" value="TreeGrafter"/>
</dbReference>
<dbReference type="SUPFAM" id="SSF51735">
    <property type="entry name" value="NAD(P)-binding Rossmann-fold domains"/>
    <property type="match status" value="1"/>
</dbReference>
<dbReference type="GO" id="GO:0006567">
    <property type="term" value="P:L-threonine catabolic process"/>
    <property type="evidence" value="ECO:0007669"/>
    <property type="project" value="TreeGrafter"/>
</dbReference>
<dbReference type="InterPro" id="IPR036291">
    <property type="entry name" value="NAD(P)-bd_dom_sf"/>
</dbReference>
<accession>A0A382YW80</accession>